<proteinExistence type="predicted"/>
<dbReference type="PANTHER" id="PTHR40086">
    <property type="entry name" value="PHOSPHOTRANSFERASE YTMP-RELATED"/>
    <property type="match status" value="1"/>
</dbReference>
<gene>
    <name evidence="1" type="ORF">BN85407350</name>
</gene>
<dbReference type="KEGG" id="apal:BN85407350"/>
<dbReference type="OrthoDB" id="9803871at2"/>
<evidence type="ECO:0000313" key="1">
    <source>
        <dbReference type="EMBL" id="CCV64312.1"/>
    </source>
</evidence>
<keyword evidence="1" id="KW-0808">Transferase</keyword>
<reference evidence="1 2" key="1">
    <citation type="journal article" date="2013" name="J. Mol. Microbiol. Biotechnol.">
        <title>Analysis of the Complete Genomes of Acholeplasma brassicae , A. palmae and A. laidlawii and Their Comparison to the Obligate Parasites from ' Candidatus Phytoplasma'.</title>
        <authorList>
            <person name="Kube M."/>
            <person name="Siewert C."/>
            <person name="Migdoll A.M."/>
            <person name="Duduk B."/>
            <person name="Holz S."/>
            <person name="Rabus R."/>
            <person name="Seemuller E."/>
            <person name="Mitrovic J."/>
            <person name="Muller I."/>
            <person name="Buttner C."/>
            <person name="Reinhardt R."/>
        </authorList>
    </citation>
    <scope>NUCLEOTIDE SEQUENCE [LARGE SCALE GENOMIC DNA]</scope>
    <source>
        <strain evidence="1 2">J233</strain>
    </source>
</reference>
<evidence type="ECO:0000313" key="2">
    <source>
        <dbReference type="Proteomes" id="UP000032740"/>
    </source>
</evidence>
<keyword evidence="2" id="KW-1185">Reference proteome</keyword>
<organism evidence="1 2">
    <name type="scientific">Alteracholeplasma palmae (strain ATCC 49389 / J233)</name>
    <name type="common">Acholeplasma palmae</name>
    <dbReference type="NCBI Taxonomy" id="1318466"/>
    <lineage>
        <taxon>Bacteria</taxon>
        <taxon>Bacillati</taxon>
        <taxon>Mycoplasmatota</taxon>
        <taxon>Mollicutes</taxon>
        <taxon>Acholeplasmatales</taxon>
        <taxon>Acholeplasmataceae</taxon>
        <taxon>Acholeplasma</taxon>
    </lineage>
</organism>
<name>U4KKU2_ALTPJ</name>
<dbReference type="SUPFAM" id="SSF56112">
    <property type="entry name" value="Protein kinase-like (PK-like)"/>
    <property type="match status" value="1"/>
</dbReference>
<dbReference type="PANTHER" id="PTHR40086:SF1">
    <property type="entry name" value="CELL CYCLE REGULATOR CCRZ"/>
    <property type="match status" value="1"/>
</dbReference>
<dbReference type="EC" id="2.7.1.32" evidence="1"/>
<protein>
    <submittedName>
        <fullName evidence="1">Choline/ethanolamine kinase</fullName>
        <ecNumber evidence="1">2.7.1.32</ecNumber>
    </submittedName>
</protein>
<accession>U4KKU2</accession>
<dbReference type="InterPro" id="IPR052077">
    <property type="entry name" value="CcrZ_PhaseVar_Mediator"/>
</dbReference>
<keyword evidence="1" id="KW-0418">Kinase</keyword>
<dbReference type="RefSeq" id="WP_026658883.1">
    <property type="nucleotide sequence ID" value="NC_022538.1"/>
</dbReference>
<dbReference type="STRING" id="1318466.BN85407350"/>
<dbReference type="CDD" id="cd05151">
    <property type="entry name" value="ChoK-like"/>
    <property type="match status" value="1"/>
</dbReference>
<dbReference type="HOGENOM" id="CLU_055115_1_1_14"/>
<sequence>MEQAIIRQAQAFFGKEANITIIGRLLGGMSNYTYIINVLDKLYTIRILGKNAHHFVDRTKEKYHLEQAEKLGLVPKTVYFNIETGVKIAEYIEGNILSETDYMPYLNKIVDVLKKVHHTTVDKKYDYELLKRLNNYEKINTGINPEYKILKTEWISLYQEKYNQFEKVFCHGDAQRTNLILKDDKIYLMDWEFSGWNDPYYDLACFGNMEFKDAILLLEAYIGKKANDEELKHLKFYRMYQALQWYLVALYKDSIGLSQELHIDFKLYANHYLDLAKTLYNEIK</sequence>
<dbReference type="GO" id="GO:0004103">
    <property type="term" value="F:choline kinase activity"/>
    <property type="evidence" value="ECO:0007669"/>
    <property type="project" value="UniProtKB-EC"/>
</dbReference>
<dbReference type="Pfam" id="PF01633">
    <property type="entry name" value="Choline_kinase"/>
    <property type="match status" value="1"/>
</dbReference>
<dbReference type="Proteomes" id="UP000032740">
    <property type="component" value="Chromosome"/>
</dbReference>
<dbReference type="Gene3D" id="3.90.1200.10">
    <property type="match status" value="1"/>
</dbReference>
<dbReference type="EMBL" id="FO681347">
    <property type="protein sequence ID" value="CCV64312.1"/>
    <property type="molecule type" value="Genomic_DNA"/>
</dbReference>
<dbReference type="InterPro" id="IPR011009">
    <property type="entry name" value="Kinase-like_dom_sf"/>
</dbReference>
<dbReference type="AlphaFoldDB" id="U4KKU2"/>
<dbReference type="Gene3D" id="3.30.200.20">
    <property type="entry name" value="Phosphorylase Kinase, domain 1"/>
    <property type="match status" value="1"/>
</dbReference>